<evidence type="ECO:0000256" key="8">
    <source>
        <dbReference type="ARBA" id="ARBA00023144"/>
    </source>
</evidence>
<evidence type="ECO:0000256" key="1">
    <source>
        <dbReference type="ARBA" id="ARBA00000083"/>
    </source>
</evidence>
<evidence type="ECO:0000313" key="12">
    <source>
        <dbReference type="EMBL" id="PSB36655.1"/>
    </source>
</evidence>
<proteinExistence type="inferred from homology"/>
<protein>
    <recommendedName>
        <fullName evidence="6 10">UDP-glucose 4-epimerase</fullName>
        <ecNumber evidence="5 10">5.1.3.2</ecNumber>
    </recommendedName>
</protein>
<keyword evidence="13" id="KW-1185">Reference proteome</keyword>
<evidence type="ECO:0000313" key="13">
    <source>
        <dbReference type="Proteomes" id="UP000238218"/>
    </source>
</evidence>
<dbReference type="RefSeq" id="WP_106222028.1">
    <property type="nucleotide sequence ID" value="NZ_PVWP01000008.1"/>
</dbReference>
<comment type="subunit">
    <text evidence="10">Homodimer.</text>
</comment>
<keyword evidence="7 10" id="KW-0520">NAD</keyword>
<dbReference type="CDD" id="cd05247">
    <property type="entry name" value="UDP_G4E_1_SDR_e"/>
    <property type="match status" value="1"/>
</dbReference>
<evidence type="ECO:0000256" key="9">
    <source>
        <dbReference type="ARBA" id="ARBA00023235"/>
    </source>
</evidence>
<dbReference type="InterPro" id="IPR005886">
    <property type="entry name" value="UDP_G4E"/>
</dbReference>
<evidence type="ECO:0000256" key="6">
    <source>
        <dbReference type="ARBA" id="ARBA00018569"/>
    </source>
</evidence>
<dbReference type="Pfam" id="PF01370">
    <property type="entry name" value="Epimerase"/>
    <property type="match status" value="1"/>
</dbReference>
<evidence type="ECO:0000256" key="7">
    <source>
        <dbReference type="ARBA" id="ARBA00023027"/>
    </source>
</evidence>
<dbReference type="EC" id="5.1.3.2" evidence="5 10"/>
<evidence type="ECO:0000256" key="10">
    <source>
        <dbReference type="RuleBase" id="RU366046"/>
    </source>
</evidence>
<dbReference type="SUPFAM" id="SSF51735">
    <property type="entry name" value="NAD(P)-binding Rossmann-fold domains"/>
    <property type="match status" value="1"/>
</dbReference>
<gene>
    <name evidence="12" type="primary">galE</name>
    <name evidence="12" type="ORF">C7B81_11995</name>
</gene>
<feature type="domain" description="NAD-dependent epimerase/dehydratase" evidence="11">
    <location>
        <begin position="4"/>
        <end position="276"/>
    </location>
</feature>
<dbReference type="EMBL" id="PVWP01000008">
    <property type="protein sequence ID" value="PSB36655.1"/>
    <property type="molecule type" value="Genomic_DNA"/>
</dbReference>
<dbReference type="Gene3D" id="3.40.50.720">
    <property type="entry name" value="NAD(P)-binding Rossmann-like Domain"/>
    <property type="match status" value="1"/>
</dbReference>
<comment type="pathway">
    <text evidence="3 10">Carbohydrate metabolism; galactose metabolism.</text>
</comment>
<comment type="catalytic activity">
    <reaction evidence="1 10">
        <text>UDP-alpha-D-glucose = UDP-alpha-D-galactose</text>
        <dbReference type="Rhea" id="RHEA:22168"/>
        <dbReference type="ChEBI" id="CHEBI:58885"/>
        <dbReference type="ChEBI" id="CHEBI:66914"/>
        <dbReference type="EC" id="5.1.3.2"/>
    </reaction>
</comment>
<dbReference type="Gene3D" id="3.90.25.10">
    <property type="entry name" value="UDP-galactose 4-epimerase, domain 1"/>
    <property type="match status" value="1"/>
</dbReference>
<dbReference type="InterPro" id="IPR001509">
    <property type="entry name" value="Epimerase_deHydtase"/>
</dbReference>
<reference evidence="12 13" key="1">
    <citation type="submission" date="2018-03" db="EMBL/GenBank/DDBJ databases">
        <title>The ancient ancestry and fast evolution of plastids.</title>
        <authorList>
            <person name="Moore K.R."/>
            <person name="Magnabosco C."/>
            <person name="Momper L."/>
            <person name="Gold D.A."/>
            <person name="Bosak T."/>
            <person name="Fournier G.P."/>
        </authorList>
    </citation>
    <scope>NUCLEOTIDE SEQUENCE [LARGE SCALE GENOMIC DNA]</scope>
    <source>
        <strain evidence="12 13">CCALA 015</strain>
    </source>
</reference>
<comment type="cofactor">
    <cofactor evidence="2 10">
        <name>NAD(+)</name>
        <dbReference type="ChEBI" id="CHEBI:57540"/>
    </cofactor>
</comment>
<dbReference type="PANTHER" id="PTHR43725">
    <property type="entry name" value="UDP-GLUCOSE 4-EPIMERASE"/>
    <property type="match status" value="1"/>
</dbReference>
<dbReference type="NCBIfam" id="TIGR01179">
    <property type="entry name" value="galE"/>
    <property type="match status" value="1"/>
</dbReference>
<accession>A0ABX5F6Y0</accession>
<dbReference type="InterPro" id="IPR036291">
    <property type="entry name" value="NAD(P)-bd_dom_sf"/>
</dbReference>
<keyword evidence="8" id="KW-0299">Galactose metabolism</keyword>
<sequence length="368" mass="39441">MATVLVTGGAGFIGSHTCLVMIGAGHDLVVIDNLHNSSVEALHRVAELCQLSPCRHAVHQDWVHQAWESAAGDRRLVFVHGDIRSPAALDGAFGCSGSGGGVTAVLHFAGLKAVGASIQEPLSYWHVNVEGTRCLLEAMGRHGCRTIVFSSTAALYGCPETLPIGENAGIQPANPYGQTKAAVEQLLADTAASEPGWRVARLRYFNPVGAHPSGRIGEDPNGVPSNLFPLITQVAMGLRSHVQIFGCDWPTPDGTGIRDFIHVMDLAEGHRQALDVLLASGDQILTLNLGSGQGHSVLEMIEAFQRINGCPVAYEFAPRRPGDVAESVADATAARHLLGWSTTRNLEDICRDGWAWRQQNRHGYRSCR</sequence>
<keyword evidence="10" id="KW-0119">Carbohydrate metabolism</keyword>
<evidence type="ECO:0000259" key="11">
    <source>
        <dbReference type="Pfam" id="PF01370"/>
    </source>
</evidence>
<dbReference type="Proteomes" id="UP000238218">
    <property type="component" value="Unassembled WGS sequence"/>
</dbReference>
<dbReference type="PANTHER" id="PTHR43725:SF47">
    <property type="entry name" value="UDP-GLUCOSE 4-EPIMERASE"/>
    <property type="match status" value="1"/>
</dbReference>
<evidence type="ECO:0000256" key="3">
    <source>
        <dbReference type="ARBA" id="ARBA00004947"/>
    </source>
</evidence>
<comment type="similarity">
    <text evidence="4 10">Belongs to the NAD(P)-dependent epimerase/dehydratase family.</text>
</comment>
<keyword evidence="9 10" id="KW-0413">Isomerase</keyword>
<organism evidence="12 13">
    <name type="scientific">Aphanothece cf. minutissima CCALA 015</name>
    <dbReference type="NCBI Taxonomy" id="2107695"/>
    <lineage>
        <taxon>Bacteria</taxon>
        <taxon>Bacillati</taxon>
        <taxon>Cyanobacteriota</taxon>
        <taxon>Cyanophyceae</taxon>
        <taxon>Oscillatoriophycideae</taxon>
        <taxon>Chroococcales</taxon>
        <taxon>Aphanothecaceae</taxon>
        <taxon>Aphanothece</taxon>
    </lineage>
</organism>
<evidence type="ECO:0000256" key="5">
    <source>
        <dbReference type="ARBA" id="ARBA00013189"/>
    </source>
</evidence>
<comment type="caution">
    <text evidence="12">The sequence shown here is derived from an EMBL/GenBank/DDBJ whole genome shotgun (WGS) entry which is preliminary data.</text>
</comment>
<evidence type="ECO:0000256" key="4">
    <source>
        <dbReference type="ARBA" id="ARBA00007637"/>
    </source>
</evidence>
<name>A0ABX5F6Y0_9CHRO</name>
<evidence type="ECO:0000256" key="2">
    <source>
        <dbReference type="ARBA" id="ARBA00001911"/>
    </source>
</evidence>